<proteinExistence type="predicted"/>
<evidence type="ECO:0000256" key="1">
    <source>
        <dbReference type="SAM" id="Phobius"/>
    </source>
</evidence>
<dbReference type="InterPro" id="IPR021994">
    <property type="entry name" value="DUF3592"/>
</dbReference>
<accession>A0ABT7D517</accession>
<sequence length="137" mass="15307">MPSWLAVPLAWLATAALFGCSLWAQWRDLSLRRNGVRAEGEVTSVRVGTRPKGGANYTPVVCFTTTDDDTIFAEPPINRSWQGRFRTGRQVLVYYDPANPKRIRIKGHAYLAPGVFILISGVFLALPTSLIINHIFY</sequence>
<protein>
    <submittedName>
        <fullName evidence="3">DUF3592 domain-containing protein</fullName>
    </submittedName>
</protein>
<feature type="transmembrane region" description="Helical" evidence="1">
    <location>
        <begin position="110"/>
        <end position="136"/>
    </location>
</feature>
<feature type="domain" description="DUF3592" evidence="2">
    <location>
        <begin position="38"/>
        <end position="107"/>
    </location>
</feature>
<keyword evidence="1" id="KW-0472">Membrane</keyword>
<feature type="transmembrane region" description="Helical" evidence="1">
    <location>
        <begin position="6"/>
        <end position="24"/>
    </location>
</feature>
<gene>
    <name evidence="3" type="ORF">P5W92_06320</name>
</gene>
<name>A0ABT7D517_9ACTN</name>
<organism evidence="3 4">
    <name type="scientific">Streptomyces pakalii</name>
    <dbReference type="NCBI Taxonomy" id="3036494"/>
    <lineage>
        <taxon>Bacteria</taxon>
        <taxon>Bacillati</taxon>
        <taxon>Actinomycetota</taxon>
        <taxon>Actinomycetes</taxon>
        <taxon>Kitasatosporales</taxon>
        <taxon>Streptomycetaceae</taxon>
        <taxon>Streptomyces</taxon>
    </lineage>
</organism>
<dbReference type="Proteomes" id="UP001237194">
    <property type="component" value="Unassembled WGS sequence"/>
</dbReference>
<evidence type="ECO:0000259" key="2">
    <source>
        <dbReference type="Pfam" id="PF12158"/>
    </source>
</evidence>
<dbReference type="RefSeq" id="WP_283891931.1">
    <property type="nucleotide sequence ID" value="NZ_JARWAF010000002.1"/>
</dbReference>
<evidence type="ECO:0000313" key="3">
    <source>
        <dbReference type="EMBL" id="MDJ1640024.1"/>
    </source>
</evidence>
<dbReference type="EMBL" id="JARWAF010000002">
    <property type="protein sequence ID" value="MDJ1640024.1"/>
    <property type="molecule type" value="Genomic_DNA"/>
</dbReference>
<evidence type="ECO:0000313" key="4">
    <source>
        <dbReference type="Proteomes" id="UP001237194"/>
    </source>
</evidence>
<comment type="caution">
    <text evidence="3">The sequence shown here is derived from an EMBL/GenBank/DDBJ whole genome shotgun (WGS) entry which is preliminary data.</text>
</comment>
<keyword evidence="1" id="KW-0812">Transmembrane</keyword>
<keyword evidence="1" id="KW-1133">Transmembrane helix</keyword>
<dbReference type="Pfam" id="PF12158">
    <property type="entry name" value="DUF3592"/>
    <property type="match status" value="1"/>
</dbReference>
<keyword evidence="4" id="KW-1185">Reference proteome</keyword>
<reference evidence="3 4" key="1">
    <citation type="submission" date="2023-04" db="EMBL/GenBank/DDBJ databases">
        <title>A novel species of the genus Streptomyces: Streptomyces pakalii sp. nov. isolated from a Mexican soil jungle.</title>
        <authorList>
            <person name="Chavez-Hernandez M.A."/>
            <person name="Ortiz-Alvarez J."/>
            <person name="Villa-Tanaca L."/>
            <person name="Hernandez-Rodriguez C."/>
        </authorList>
    </citation>
    <scope>NUCLEOTIDE SEQUENCE [LARGE SCALE GENOMIC DNA]</scope>
    <source>
        <strain evidence="3 4">ENCB-J15</strain>
    </source>
</reference>